<dbReference type="Proteomes" id="UP000005950">
    <property type="component" value="Unassembled WGS sequence"/>
</dbReference>
<dbReference type="STRING" id="545696.HOLDEFILI_04078"/>
<dbReference type="Pfam" id="PF01070">
    <property type="entry name" value="FMN_dh"/>
    <property type="match status" value="2"/>
</dbReference>
<reference evidence="11 12" key="1">
    <citation type="submission" date="2008-12" db="EMBL/GenBank/DDBJ databases">
        <authorList>
            <person name="Fulton L."/>
            <person name="Clifton S."/>
            <person name="Fulton B."/>
            <person name="Xu J."/>
            <person name="Minx P."/>
            <person name="Pepin K.H."/>
            <person name="Johnson M."/>
            <person name="Bhonagiri V."/>
            <person name="Nash W.E."/>
            <person name="Mardis E.R."/>
            <person name="Wilson R.K."/>
        </authorList>
    </citation>
    <scope>NUCLEOTIDE SEQUENCE [LARGE SCALE GENOMIC DNA]</scope>
    <source>
        <strain evidence="11 12">DSM 12042</strain>
    </source>
</reference>
<evidence type="ECO:0000256" key="5">
    <source>
        <dbReference type="ARBA" id="ARBA00024042"/>
    </source>
</evidence>
<sequence length="369" mass="39145">MTPGEFCQISLVFIRQDSYNEEQGKGLAKMTLEEIIQEAKRKSPKCRACPVCNGLACKGEIPGLGGKGSGSTFIRNVEKLKSVRIQMDVLVENKEIDTTSTLFGHTVSLPVYCAPVAGIKNNYGAEMTEEEYNKATVEGCLEAGTLAFTGDGIDIDTLFAKPLQAVLDHDGMGIPTIKPWCEEGVQARIERFKGHKVFALATDVDAAGLVLLRKGTTPVVNKSVADLKKMKEMAGGIPLIVKGVLTVEGARKCVEAGADAIVVSNHGGRVLDDALSTIEVLPEIAAAVKGQITILVDGGFRTGLDVFKALALGADGVLIGRPLALAAVGGGKEGVRLTLDKIRSELRETMIMSGCSTIAEITRSHVHVD</sequence>
<evidence type="ECO:0000256" key="7">
    <source>
        <dbReference type="ARBA" id="ARBA00048754"/>
    </source>
</evidence>
<feature type="domain" description="FMN hydroxy acid dehydrogenase" evidence="10">
    <location>
        <begin position="65"/>
        <end position="369"/>
    </location>
</feature>
<dbReference type="InterPro" id="IPR000262">
    <property type="entry name" value="FMN-dep_DH"/>
</dbReference>
<comment type="catalytic activity">
    <reaction evidence="7">
        <text>(S)-lactate + O2 = pyruvate + H2O2</text>
        <dbReference type="Rhea" id="RHEA:55868"/>
        <dbReference type="ChEBI" id="CHEBI:15361"/>
        <dbReference type="ChEBI" id="CHEBI:15379"/>
        <dbReference type="ChEBI" id="CHEBI:16240"/>
        <dbReference type="ChEBI" id="CHEBI:16651"/>
    </reaction>
    <physiologicalReaction direction="left-to-right" evidence="7">
        <dbReference type="Rhea" id="RHEA:55869"/>
    </physiologicalReaction>
</comment>
<dbReference type="AlphaFoldDB" id="B9YE04"/>
<dbReference type="eggNOG" id="COG1304">
    <property type="taxonomic scope" value="Bacteria"/>
</dbReference>
<evidence type="ECO:0000256" key="1">
    <source>
        <dbReference type="ARBA" id="ARBA00001917"/>
    </source>
</evidence>
<dbReference type="InterPro" id="IPR037396">
    <property type="entry name" value="FMN_HAD"/>
</dbReference>
<dbReference type="GO" id="GO:0016491">
    <property type="term" value="F:oxidoreductase activity"/>
    <property type="evidence" value="ECO:0007669"/>
    <property type="project" value="UniProtKB-KW"/>
</dbReference>
<evidence type="ECO:0000256" key="3">
    <source>
        <dbReference type="ARBA" id="ARBA00022643"/>
    </source>
</evidence>
<comment type="caution">
    <text evidence="11">The sequence shown here is derived from an EMBL/GenBank/DDBJ whole genome shotgun (WGS) entry which is preliminary data.</text>
</comment>
<keyword evidence="4" id="KW-0560">Oxidoreductase</keyword>
<dbReference type="SMART" id="SM01240">
    <property type="entry name" value="IMPDH"/>
    <property type="match status" value="1"/>
</dbReference>
<feature type="binding site" evidence="9">
    <location>
        <position position="269"/>
    </location>
    <ligand>
        <name>glyoxylate</name>
        <dbReference type="ChEBI" id="CHEBI:36655"/>
    </ligand>
</feature>
<dbReference type="EMBL" id="ACCF01000256">
    <property type="protein sequence ID" value="EEF65786.1"/>
    <property type="molecule type" value="Genomic_DNA"/>
</dbReference>
<dbReference type="PANTHER" id="PTHR10578">
    <property type="entry name" value="S -2-HYDROXY-ACID OXIDASE-RELATED"/>
    <property type="match status" value="1"/>
</dbReference>
<evidence type="ECO:0000256" key="8">
    <source>
        <dbReference type="PIRSR" id="PIRSR000138-1"/>
    </source>
</evidence>
<keyword evidence="3 9" id="KW-0288">FMN</keyword>
<feature type="binding site" evidence="9">
    <location>
        <position position="266"/>
    </location>
    <ligand>
        <name>glyoxylate</name>
        <dbReference type="ChEBI" id="CHEBI:36655"/>
    </ligand>
</feature>
<organism evidence="11 12">
    <name type="scientific">Holdemania filiformis DSM 12042</name>
    <dbReference type="NCBI Taxonomy" id="545696"/>
    <lineage>
        <taxon>Bacteria</taxon>
        <taxon>Bacillati</taxon>
        <taxon>Bacillota</taxon>
        <taxon>Erysipelotrichia</taxon>
        <taxon>Erysipelotrichales</taxon>
        <taxon>Erysipelotrichaceae</taxon>
        <taxon>Holdemania</taxon>
    </lineage>
</organism>
<proteinExistence type="inferred from homology"/>
<evidence type="ECO:0000259" key="10">
    <source>
        <dbReference type="PROSITE" id="PS51349"/>
    </source>
</evidence>
<dbReference type="CDD" id="cd02809">
    <property type="entry name" value="alpha_hydroxyacid_oxid_FMN"/>
    <property type="match status" value="1"/>
</dbReference>
<gene>
    <name evidence="11" type="ORF">HOLDEFILI_04078</name>
</gene>
<evidence type="ECO:0000256" key="6">
    <source>
        <dbReference type="ARBA" id="ARBA00029513"/>
    </source>
</evidence>
<evidence type="ECO:0000256" key="2">
    <source>
        <dbReference type="ARBA" id="ARBA00022630"/>
    </source>
</evidence>
<evidence type="ECO:0000256" key="9">
    <source>
        <dbReference type="PIRSR" id="PIRSR000138-2"/>
    </source>
</evidence>
<feature type="binding site" evidence="9">
    <location>
        <begin position="320"/>
        <end position="321"/>
    </location>
    <ligand>
        <name>FMN</name>
        <dbReference type="ChEBI" id="CHEBI:58210"/>
    </ligand>
</feature>
<dbReference type="PROSITE" id="PS51349">
    <property type="entry name" value="FMN_HYDROXY_ACID_DH_2"/>
    <property type="match status" value="1"/>
</dbReference>
<dbReference type="PANTHER" id="PTHR10578:SF107">
    <property type="entry name" value="2-HYDROXYACID OXIDASE 1"/>
    <property type="match status" value="1"/>
</dbReference>
<comment type="similarity">
    <text evidence="5">Belongs to the FMN-dependent alpha-hydroxy acid dehydrogenase family.</text>
</comment>
<protein>
    <recommendedName>
        <fullName evidence="6">L-lactate oxidase</fullName>
    </recommendedName>
</protein>
<dbReference type="InterPro" id="IPR012133">
    <property type="entry name" value="Alpha-hydoxy_acid_DH_FMN"/>
</dbReference>
<dbReference type="Gene3D" id="3.20.20.70">
    <property type="entry name" value="Aldolase class I"/>
    <property type="match status" value="1"/>
</dbReference>
<keyword evidence="2 9" id="KW-0285">Flavoprotein</keyword>
<feature type="binding site" evidence="9">
    <location>
        <begin position="297"/>
        <end position="301"/>
    </location>
    <ligand>
        <name>FMN</name>
        <dbReference type="ChEBI" id="CHEBI:58210"/>
    </ligand>
</feature>
<dbReference type="PIRSF" id="PIRSF000138">
    <property type="entry name" value="Al-hdrx_acd_dh"/>
    <property type="match status" value="1"/>
</dbReference>
<evidence type="ECO:0000313" key="11">
    <source>
        <dbReference type="EMBL" id="EEF65786.1"/>
    </source>
</evidence>
<feature type="binding site" evidence="9">
    <location>
        <position position="264"/>
    </location>
    <ligand>
        <name>FMN</name>
        <dbReference type="ChEBI" id="CHEBI:58210"/>
    </ligand>
</feature>
<feature type="binding site" evidence="9">
    <location>
        <position position="242"/>
    </location>
    <ligand>
        <name>FMN</name>
        <dbReference type="ChEBI" id="CHEBI:58210"/>
    </ligand>
</feature>
<reference evidence="11 12" key="2">
    <citation type="submission" date="2009-02" db="EMBL/GenBank/DDBJ databases">
        <title>Draft genome sequence of Holdemania filiformis DSM 12042.</title>
        <authorList>
            <person name="Sudarsanam P."/>
            <person name="Ley R."/>
            <person name="Guruge J."/>
            <person name="Turnbaugh P.J."/>
            <person name="Mahowald M."/>
            <person name="Liep D."/>
            <person name="Gordon J."/>
        </authorList>
    </citation>
    <scope>NUCLEOTIDE SEQUENCE [LARGE SCALE GENOMIC DNA]</scope>
    <source>
        <strain evidence="11 12">DSM 12042</strain>
    </source>
</reference>
<dbReference type="HOGENOM" id="CLU_020639_6_0_9"/>
<evidence type="ECO:0000256" key="4">
    <source>
        <dbReference type="ARBA" id="ARBA00023002"/>
    </source>
</evidence>
<accession>B9YE04</accession>
<feature type="active site" description="Proton acceptor" evidence="8">
    <location>
        <position position="266"/>
    </location>
</feature>
<dbReference type="GO" id="GO:0010181">
    <property type="term" value="F:FMN binding"/>
    <property type="evidence" value="ECO:0007669"/>
    <property type="project" value="InterPro"/>
</dbReference>
<comment type="cofactor">
    <cofactor evidence="1">
        <name>FMN</name>
        <dbReference type="ChEBI" id="CHEBI:58210"/>
    </cofactor>
</comment>
<name>B9YE04_9FIRM</name>
<dbReference type="InterPro" id="IPR013785">
    <property type="entry name" value="Aldolase_TIM"/>
</dbReference>
<evidence type="ECO:0000313" key="12">
    <source>
        <dbReference type="Proteomes" id="UP000005950"/>
    </source>
</evidence>
<dbReference type="SUPFAM" id="SSF51395">
    <property type="entry name" value="FMN-linked oxidoreductases"/>
    <property type="match status" value="1"/>
</dbReference>